<reference evidence="2 3" key="1">
    <citation type="journal article" date="2018" name="Nat. Ecol. Evol.">
        <title>Pezizomycetes genomes reveal the molecular basis of ectomycorrhizal truffle lifestyle.</title>
        <authorList>
            <person name="Murat C."/>
            <person name="Payen T."/>
            <person name="Noel B."/>
            <person name="Kuo A."/>
            <person name="Morin E."/>
            <person name="Chen J."/>
            <person name="Kohler A."/>
            <person name="Krizsan K."/>
            <person name="Balestrini R."/>
            <person name="Da Silva C."/>
            <person name="Montanini B."/>
            <person name="Hainaut M."/>
            <person name="Levati E."/>
            <person name="Barry K.W."/>
            <person name="Belfiori B."/>
            <person name="Cichocki N."/>
            <person name="Clum A."/>
            <person name="Dockter R.B."/>
            <person name="Fauchery L."/>
            <person name="Guy J."/>
            <person name="Iotti M."/>
            <person name="Le Tacon F."/>
            <person name="Lindquist E.A."/>
            <person name="Lipzen A."/>
            <person name="Malagnac F."/>
            <person name="Mello A."/>
            <person name="Molinier V."/>
            <person name="Miyauchi S."/>
            <person name="Poulain J."/>
            <person name="Riccioni C."/>
            <person name="Rubini A."/>
            <person name="Sitrit Y."/>
            <person name="Splivallo R."/>
            <person name="Traeger S."/>
            <person name="Wang M."/>
            <person name="Zifcakova L."/>
            <person name="Wipf D."/>
            <person name="Zambonelli A."/>
            <person name="Paolocci F."/>
            <person name="Nowrousian M."/>
            <person name="Ottonello S."/>
            <person name="Baldrian P."/>
            <person name="Spatafora J.W."/>
            <person name="Henrissat B."/>
            <person name="Nagy L.G."/>
            <person name="Aury J.M."/>
            <person name="Wincker P."/>
            <person name="Grigoriev I.V."/>
            <person name="Bonfante P."/>
            <person name="Martin F.M."/>
        </authorList>
    </citation>
    <scope>NUCLEOTIDE SEQUENCE [LARGE SCALE GENOMIC DNA]</scope>
    <source>
        <strain evidence="2 3">120613-1</strain>
    </source>
</reference>
<name>A0A3N4K237_9PEZI</name>
<feature type="signal peptide" evidence="1">
    <location>
        <begin position="1"/>
        <end position="25"/>
    </location>
</feature>
<organism evidence="2 3">
    <name type="scientific">Choiromyces venosus 120613-1</name>
    <dbReference type="NCBI Taxonomy" id="1336337"/>
    <lineage>
        <taxon>Eukaryota</taxon>
        <taxon>Fungi</taxon>
        <taxon>Dikarya</taxon>
        <taxon>Ascomycota</taxon>
        <taxon>Pezizomycotina</taxon>
        <taxon>Pezizomycetes</taxon>
        <taxon>Pezizales</taxon>
        <taxon>Tuberaceae</taxon>
        <taxon>Choiromyces</taxon>
    </lineage>
</organism>
<protein>
    <recommendedName>
        <fullName evidence="4">Secreted protein</fullName>
    </recommendedName>
</protein>
<dbReference type="EMBL" id="ML120362">
    <property type="protein sequence ID" value="RPB03598.1"/>
    <property type="molecule type" value="Genomic_DNA"/>
</dbReference>
<dbReference type="AlphaFoldDB" id="A0A3N4K237"/>
<evidence type="ECO:0000313" key="3">
    <source>
        <dbReference type="Proteomes" id="UP000276215"/>
    </source>
</evidence>
<gene>
    <name evidence="2" type="ORF">L873DRAFT_1800703</name>
</gene>
<evidence type="ECO:0000313" key="2">
    <source>
        <dbReference type="EMBL" id="RPB03598.1"/>
    </source>
</evidence>
<sequence length="65" mass="7365">MLFFFFFFFPAVMLDMPAFLPLILAQGYTPRVMVCDLLSTLEIPTVRTVLVLLRLNLASFSECSG</sequence>
<keyword evidence="1" id="KW-0732">Signal</keyword>
<keyword evidence="3" id="KW-1185">Reference proteome</keyword>
<proteinExistence type="predicted"/>
<evidence type="ECO:0008006" key="4">
    <source>
        <dbReference type="Google" id="ProtNLM"/>
    </source>
</evidence>
<evidence type="ECO:0000256" key="1">
    <source>
        <dbReference type="SAM" id="SignalP"/>
    </source>
</evidence>
<accession>A0A3N4K237</accession>
<feature type="chain" id="PRO_5018159993" description="Secreted protein" evidence="1">
    <location>
        <begin position="26"/>
        <end position="65"/>
    </location>
</feature>
<dbReference type="Proteomes" id="UP000276215">
    <property type="component" value="Unassembled WGS sequence"/>
</dbReference>